<keyword evidence="3 5" id="KW-0547">Nucleotide-binding</keyword>
<dbReference type="EMBL" id="AUBJ02000001">
    <property type="protein sequence ID" value="MCP2332054.1"/>
    <property type="molecule type" value="Genomic_DNA"/>
</dbReference>
<organism evidence="7 8">
    <name type="scientific">Actinoalloteichus caeruleus DSM 43889</name>
    <dbReference type="NCBI Taxonomy" id="1120930"/>
    <lineage>
        <taxon>Bacteria</taxon>
        <taxon>Bacillati</taxon>
        <taxon>Actinomycetota</taxon>
        <taxon>Actinomycetes</taxon>
        <taxon>Pseudonocardiales</taxon>
        <taxon>Pseudonocardiaceae</taxon>
        <taxon>Actinoalloteichus</taxon>
        <taxon>Actinoalloteichus cyanogriseus</taxon>
    </lineage>
</organism>
<comment type="similarity">
    <text evidence="5">Belongs to the CofC family.</text>
</comment>
<evidence type="ECO:0000256" key="5">
    <source>
        <dbReference type="HAMAP-Rule" id="MF_02114"/>
    </source>
</evidence>
<dbReference type="Proteomes" id="UP000791080">
    <property type="component" value="Unassembled WGS sequence"/>
</dbReference>
<protein>
    <recommendedName>
        <fullName evidence="5">Phosphoenolpyruvate guanylyltransferase</fullName>
        <shortName evidence="5">PEP guanylyltransferase</shortName>
        <ecNumber evidence="5">2.7.7.105</ecNumber>
    </recommendedName>
</protein>
<feature type="binding site" evidence="5">
    <location>
        <position position="161"/>
    </location>
    <ligand>
        <name>phosphoenolpyruvate</name>
        <dbReference type="ChEBI" id="CHEBI:58702"/>
    </ligand>
</feature>
<comment type="caution">
    <text evidence="7">The sequence shown here is derived from an EMBL/GenBank/DDBJ whole genome shotgun (WGS) entry which is preliminary data.</text>
</comment>
<dbReference type="SUPFAM" id="SSF53448">
    <property type="entry name" value="Nucleotide-diphospho-sugar transferases"/>
    <property type="match status" value="1"/>
</dbReference>
<dbReference type="InterPro" id="IPR029044">
    <property type="entry name" value="Nucleotide-diphossugar_trans"/>
</dbReference>
<evidence type="ECO:0000313" key="7">
    <source>
        <dbReference type="EMBL" id="MCP2332054.1"/>
    </source>
</evidence>
<keyword evidence="1 5" id="KW-0808">Transferase</keyword>
<evidence type="ECO:0000256" key="4">
    <source>
        <dbReference type="ARBA" id="ARBA00023134"/>
    </source>
</evidence>
<dbReference type="PANTHER" id="PTHR40392:SF1">
    <property type="entry name" value="2-PHOSPHO-L-LACTATE GUANYLYLTRANSFERASE"/>
    <property type="match status" value="1"/>
</dbReference>
<feature type="binding site" evidence="5">
    <location>
        <position position="145"/>
    </location>
    <ligand>
        <name>phosphoenolpyruvate</name>
        <dbReference type="ChEBI" id="CHEBI:58702"/>
    </ligand>
</feature>
<sequence>MDGGVDLLIPVKMLHAAKSRLLGALDGGARDPRLHSSLVIALALDTATAAREAVGVRRVHVLTADSTTAAAVRADGFSVVTDHHDAGLNAALRHGSEWLRNHVGADRIGALQADLPALTALELGAAIAAAGQSRGFCPDRQGTGTTFLLAARGEALDPRFGVGSARRHREAGAVELRGSWPTLRCDVDTAADLGEAASLGLGPRTAELFERADQVGARRPARRGA</sequence>
<comment type="function">
    <text evidence="5">Guanylyltransferase that catalyzes the activation of phosphoenolpyruvate (PEP) as enolpyruvoyl-2-diphospho-5'-guanosine, via the condensation of PEP with GTP. It is involved in the biosynthesis of coenzyme F420, a hydride carrier cofactor.</text>
</comment>
<evidence type="ECO:0000256" key="2">
    <source>
        <dbReference type="ARBA" id="ARBA00022695"/>
    </source>
</evidence>
<reference evidence="7 8" key="1">
    <citation type="submission" date="2022-06" db="EMBL/GenBank/DDBJ databases">
        <title>Genomic Encyclopedia of Type Strains, Phase I: the one thousand microbial genomes (KMG-I) project.</title>
        <authorList>
            <person name="Kyrpides N."/>
        </authorList>
    </citation>
    <scope>NUCLEOTIDE SEQUENCE [LARGE SCALE GENOMIC DNA]</scope>
    <source>
        <strain evidence="7 8">DSM 43889</strain>
    </source>
</reference>
<dbReference type="Gene3D" id="3.90.550.10">
    <property type="entry name" value="Spore Coat Polysaccharide Biosynthesis Protein SpsA, Chain A"/>
    <property type="match status" value="1"/>
</dbReference>
<dbReference type="PANTHER" id="PTHR40392">
    <property type="entry name" value="2-PHOSPHO-L-LACTATE GUANYLYLTRANSFERASE"/>
    <property type="match status" value="1"/>
</dbReference>
<keyword evidence="8" id="KW-1185">Reference proteome</keyword>
<dbReference type="GO" id="GO:0016779">
    <property type="term" value="F:nucleotidyltransferase activity"/>
    <property type="evidence" value="ECO:0007669"/>
    <property type="project" value="UniProtKB-KW"/>
</dbReference>
<evidence type="ECO:0000259" key="6">
    <source>
        <dbReference type="Pfam" id="PF12804"/>
    </source>
</evidence>
<proteinExistence type="inferred from homology"/>
<name>A0ABT1JIK4_ACTCY</name>
<keyword evidence="4 5" id="KW-0342">GTP-binding</keyword>
<comment type="catalytic activity">
    <reaction evidence="5">
        <text>phosphoenolpyruvate + GTP + H(+) = enolpyruvoyl-2-diphospho-5'-guanosine + diphosphate</text>
        <dbReference type="Rhea" id="RHEA:30519"/>
        <dbReference type="ChEBI" id="CHEBI:15378"/>
        <dbReference type="ChEBI" id="CHEBI:33019"/>
        <dbReference type="ChEBI" id="CHEBI:37565"/>
        <dbReference type="ChEBI" id="CHEBI:58702"/>
        <dbReference type="ChEBI" id="CHEBI:143701"/>
        <dbReference type="EC" id="2.7.7.105"/>
    </reaction>
</comment>
<feature type="binding site" evidence="5">
    <location>
        <position position="164"/>
    </location>
    <ligand>
        <name>phosphoenolpyruvate</name>
        <dbReference type="ChEBI" id="CHEBI:58702"/>
    </ligand>
</feature>
<dbReference type="NCBIfam" id="TIGR03552">
    <property type="entry name" value="F420_cofC"/>
    <property type="match status" value="1"/>
</dbReference>
<keyword evidence="2 5" id="KW-0548">Nucleotidyltransferase</keyword>
<dbReference type="HAMAP" id="MF_02114">
    <property type="entry name" value="CofC"/>
    <property type="match status" value="1"/>
</dbReference>
<evidence type="ECO:0000256" key="1">
    <source>
        <dbReference type="ARBA" id="ARBA00022679"/>
    </source>
</evidence>
<gene>
    <name evidence="5" type="primary">fbiD</name>
    <name evidence="7" type="ORF">G443_002324</name>
</gene>
<accession>A0ABT1JIK4</accession>
<comment type="pathway">
    <text evidence="5">Cofactor biosynthesis; coenzyme F420 biosynthesis.</text>
</comment>
<dbReference type="EC" id="2.7.7.105" evidence="5"/>
<dbReference type="Pfam" id="PF12804">
    <property type="entry name" value="NTP_transf_3"/>
    <property type="match status" value="1"/>
</dbReference>
<feature type="domain" description="MobA-like NTP transferase" evidence="6">
    <location>
        <begin position="46"/>
        <end position="151"/>
    </location>
</feature>
<evidence type="ECO:0000313" key="8">
    <source>
        <dbReference type="Proteomes" id="UP000791080"/>
    </source>
</evidence>
<evidence type="ECO:0000256" key="3">
    <source>
        <dbReference type="ARBA" id="ARBA00022741"/>
    </source>
</evidence>
<dbReference type="InterPro" id="IPR002835">
    <property type="entry name" value="CofC"/>
</dbReference>
<dbReference type="InterPro" id="IPR025877">
    <property type="entry name" value="MobA-like_NTP_Trfase"/>
</dbReference>